<feature type="non-terminal residue" evidence="1">
    <location>
        <position position="78"/>
    </location>
</feature>
<dbReference type="EMBL" id="LN890953">
    <property type="protein sequence ID" value="CUS14997.1"/>
    <property type="molecule type" value="Genomic_DNA"/>
</dbReference>
<keyword evidence="2" id="KW-1185">Reference proteome</keyword>
<dbReference type="AlphaFoldDB" id="A0A292Q8H2"/>
<protein>
    <submittedName>
        <fullName evidence="1">Uncharacterized protein</fullName>
    </submittedName>
</protein>
<reference evidence="1" key="1">
    <citation type="submission" date="2015-10" db="EMBL/GenBank/DDBJ databases">
        <authorList>
            <person name="Regsiter A."/>
            <person name="william w."/>
        </authorList>
    </citation>
    <scope>NUCLEOTIDE SEQUENCE</scope>
    <source>
        <strain evidence="1">Montdore</strain>
    </source>
</reference>
<proteinExistence type="predicted"/>
<gene>
    <name evidence="1" type="ORF">GSTUAT00000891001</name>
</gene>
<organism evidence="1 2">
    <name type="scientific">Tuber aestivum</name>
    <name type="common">summer truffle</name>
    <dbReference type="NCBI Taxonomy" id="59557"/>
    <lineage>
        <taxon>Eukaryota</taxon>
        <taxon>Fungi</taxon>
        <taxon>Dikarya</taxon>
        <taxon>Ascomycota</taxon>
        <taxon>Pezizomycotina</taxon>
        <taxon>Pezizomycetes</taxon>
        <taxon>Pezizales</taxon>
        <taxon>Tuberaceae</taxon>
        <taxon>Tuber</taxon>
    </lineage>
</organism>
<evidence type="ECO:0000313" key="1">
    <source>
        <dbReference type="EMBL" id="CUS14997.1"/>
    </source>
</evidence>
<evidence type="ECO:0000313" key="2">
    <source>
        <dbReference type="Proteomes" id="UP001412239"/>
    </source>
</evidence>
<dbReference type="Proteomes" id="UP001412239">
    <property type="component" value="Unassembled WGS sequence"/>
</dbReference>
<accession>A0A292Q8H2</accession>
<sequence length="78" mass="8881">MGFISWRLRVLLQLCRTTNRKIMTPTAWWAPDGLHLTPLALSRLHGSLPHLTSTAPYPPPPPCTGTVRRYLSRSEIFQ</sequence>
<name>A0A292Q8H2_9PEZI</name>